<reference evidence="3 4" key="1">
    <citation type="journal article" date="2013" name="Genome Announc.">
        <title>Draft Genome Sequence of an Alphaproteobacterium, Caenispirillum salinarum AK4(T), Isolated from a Solar Saltern.</title>
        <authorList>
            <person name="Khatri I."/>
            <person name="Singh A."/>
            <person name="Korpole S."/>
            <person name="Pinnaka A.K."/>
            <person name="Subramanian S."/>
        </authorList>
    </citation>
    <scope>NUCLEOTIDE SEQUENCE [LARGE SCALE GENOMIC DNA]</scope>
    <source>
        <strain evidence="3 4">AK4</strain>
    </source>
</reference>
<dbReference type="Pfam" id="PF05239">
    <property type="entry name" value="PRC"/>
    <property type="match status" value="1"/>
</dbReference>
<feature type="chain" id="PRO_5003931614" description="PRC-barrel domain-containing protein" evidence="1">
    <location>
        <begin position="24"/>
        <end position="153"/>
    </location>
</feature>
<dbReference type="Proteomes" id="UP000009881">
    <property type="component" value="Unassembled WGS sequence"/>
</dbReference>
<dbReference type="SUPFAM" id="SSF50346">
    <property type="entry name" value="PRC-barrel domain"/>
    <property type="match status" value="1"/>
</dbReference>
<protein>
    <recommendedName>
        <fullName evidence="2">PRC-barrel domain-containing protein</fullName>
    </recommendedName>
</protein>
<dbReference type="AlphaFoldDB" id="K9HC34"/>
<name>K9HC34_9PROT</name>
<feature type="signal peptide" evidence="1">
    <location>
        <begin position="1"/>
        <end position="23"/>
    </location>
</feature>
<dbReference type="Gene3D" id="2.30.30.240">
    <property type="entry name" value="PRC-barrel domain"/>
    <property type="match status" value="1"/>
</dbReference>
<sequence length="153" mass="16188">MRHTPRLLAAAAFVLAAPATGCAAGDGAPDPAKMAAKAPAPIDAQALRAVEPGETSVVWPAGWERADEDVFRDLTGFDIYGPGEEQVGEIAAVLADASNRVVGFVVETEGFLDIGDREVIVPLERLEIGPQNDTFITGVTEDELEALPQWEGY</sequence>
<comment type="caution">
    <text evidence="3">The sequence shown here is derived from an EMBL/GenBank/DDBJ whole genome shotgun (WGS) entry which is preliminary data.</text>
</comment>
<evidence type="ECO:0000313" key="3">
    <source>
        <dbReference type="EMBL" id="EKV28098.1"/>
    </source>
</evidence>
<dbReference type="STRING" id="1238182.C882_1099"/>
<evidence type="ECO:0000313" key="4">
    <source>
        <dbReference type="Proteomes" id="UP000009881"/>
    </source>
</evidence>
<dbReference type="OrthoDB" id="8021018at2"/>
<dbReference type="eggNOG" id="COG1873">
    <property type="taxonomic scope" value="Bacteria"/>
</dbReference>
<evidence type="ECO:0000256" key="1">
    <source>
        <dbReference type="SAM" id="SignalP"/>
    </source>
</evidence>
<keyword evidence="1" id="KW-0732">Signal</keyword>
<keyword evidence="4" id="KW-1185">Reference proteome</keyword>
<dbReference type="InterPro" id="IPR027275">
    <property type="entry name" value="PRC-brl_dom"/>
</dbReference>
<dbReference type="RefSeq" id="WP_009541755.1">
    <property type="nucleotide sequence ID" value="NZ_ANHY01000017.1"/>
</dbReference>
<evidence type="ECO:0000259" key="2">
    <source>
        <dbReference type="Pfam" id="PF05239"/>
    </source>
</evidence>
<dbReference type="InterPro" id="IPR011033">
    <property type="entry name" value="PRC_barrel-like_sf"/>
</dbReference>
<gene>
    <name evidence="3" type="ORF">C882_1099</name>
</gene>
<accession>K9HC34</accession>
<organism evidence="3 4">
    <name type="scientific">Caenispirillum salinarum AK4</name>
    <dbReference type="NCBI Taxonomy" id="1238182"/>
    <lineage>
        <taxon>Bacteria</taxon>
        <taxon>Pseudomonadati</taxon>
        <taxon>Pseudomonadota</taxon>
        <taxon>Alphaproteobacteria</taxon>
        <taxon>Rhodospirillales</taxon>
        <taxon>Novispirillaceae</taxon>
        <taxon>Caenispirillum</taxon>
    </lineage>
</organism>
<feature type="domain" description="PRC-barrel" evidence="2">
    <location>
        <begin position="71"/>
        <end position="142"/>
    </location>
</feature>
<proteinExistence type="predicted"/>
<dbReference type="EMBL" id="ANHY01000017">
    <property type="protein sequence ID" value="EKV28098.1"/>
    <property type="molecule type" value="Genomic_DNA"/>
</dbReference>